<feature type="compositionally biased region" description="Basic and acidic residues" evidence="1">
    <location>
        <begin position="350"/>
        <end position="363"/>
    </location>
</feature>
<dbReference type="EMBL" id="RXIC02000419">
    <property type="protein sequence ID" value="KAB1199746.1"/>
    <property type="molecule type" value="Genomic_DNA"/>
</dbReference>
<evidence type="ECO:0000313" key="5">
    <source>
        <dbReference type="Proteomes" id="UP000516437"/>
    </source>
</evidence>
<dbReference type="InterPro" id="IPR036378">
    <property type="entry name" value="FAS1_dom_sf"/>
</dbReference>
<dbReference type="Proteomes" id="UP000516437">
    <property type="component" value="Chromosome 6"/>
</dbReference>
<evidence type="ECO:0000256" key="1">
    <source>
        <dbReference type="SAM" id="MobiDB-lite"/>
    </source>
</evidence>
<dbReference type="InterPro" id="IPR052806">
    <property type="entry name" value="Fasciclin-like_AGP"/>
</dbReference>
<dbReference type="AlphaFoldDB" id="A0A6A1VC05"/>
<evidence type="ECO:0000313" key="4">
    <source>
        <dbReference type="EMBL" id="KAB1210369.1"/>
    </source>
</evidence>
<dbReference type="PANTHER" id="PTHR33985">
    <property type="entry name" value="OS02G0491300 PROTEIN-RELATED"/>
    <property type="match status" value="1"/>
</dbReference>
<reference evidence="4 5" key="2">
    <citation type="journal article" date="2019" name="Plant Biotechnol. J.">
        <title>The red bayberry genome and genetic basis of sex determination.</title>
        <authorList>
            <person name="Jia H.M."/>
            <person name="Jia H.J."/>
            <person name="Cai Q.L."/>
            <person name="Wang Y."/>
            <person name="Zhao H.B."/>
            <person name="Yang W.F."/>
            <person name="Wang G.Y."/>
            <person name="Li Y.H."/>
            <person name="Zhan D.L."/>
            <person name="Shen Y.T."/>
            <person name="Niu Q.F."/>
            <person name="Chang L."/>
            <person name="Qiu J."/>
            <person name="Zhao L."/>
            <person name="Xie H.B."/>
            <person name="Fu W.Y."/>
            <person name="Jin J."/>
            <person name="Li X.W."/>
            <person name="Jiao Y."/>
            <person name="Zhou C.C."/>
            <person name="Tu T."/>
            <person name="Chai C.Y."/>
            <person name="Gao J.L."/>
            <person name="Fan L.J."/>
            <person name="van de Weg E."/>
            <person name="Wang J.Y."/>
            <person name="Gao Z.S."/>
        </authorList>
    </citation>
    <scope>NUCLEOTIDE SEQUENCE [LARGE SCALE GENOMIC DNA]</scope>
    <source>
        <tissue evidence="4">Leaves</tissue>
    </source>
</reference>
<dbReference type="OrthoDB" id="765989at2759"/>
<accession>A0A6A1VC05</accession>
<evidence type="ECO:0008006" key="6">
    <source>
        <dbReference type="Google" id="ProtNLM"/>
    </source>
</evidence>
<dbReference type="SUPFAM" id="SSF82153">
    <property type="entry name" value="FAS1 domain"/>
    <property type="match status" value="1"/>
</dbReference>
<feature type="signal peptide" evidence="2">
    <location>
        <begin position="1"/>
        <end position="25"/>
    </location>
</feature>
<name>A0A6A1VC05_9ROSI</name>
<dbReference type="PANTHER" id="PTHR33985:SF2">
    <property type="entry name" value="EXPRESSED PROTEIN"/>
    <property type="match status" value="1"/>
</dbReference>
<feature type="region of interest" description="Disordered" evidence="1">
    <location>
        <begin position="331"/>
        <end position="363"/>
    </location>
</feature>
<gene>
    <name evidence="3" type="ORF">CJ030_MR0G013878</name>
    <name evidence="4" type="ORF">CJ030_MR6G013861</name>
</gene>
<sequence length="363" mass="39761">METSLRFTLALALILTFARLFFSSATTIDALEQSFTPSYSPTPTPTPAPSKEPQDLAFFSHSSLLPPILSHLGFNAFATAAHSTSWTVTFERSKNGNGSASAAKVFVEGMEVTQPDLFNNGLVVVHGLQSFVSPLSPFSCDFDRMTSLSFPFHPDYTATYKMQPPLMRLMLREAMLRLRSNGFSILALAMKVKYAELVGLTNMTVFAIDDVSIFSGSHSYINNVRFHIVPNHYLTSSDLEKLPVETVLPTLQRSQSLVVTTSSGGFSGTPMRINYVRIKVPDVMRNLKIVVHSVFLPFPHIHPSLAENDHILGGGAVSNGAEHVATDRTANGHCDALDGSTRCSEVPMPQDRRTAEIEDHNGL</sequence>
<proteinExistence type="predicted"/>
<feature type="chain" id="PRO_5036163159" description="Fasciclin-like arabinogalactan protein 21" evidence="2">
    <location>
        <begin position="26"/>
        <end position="363"/>
    </location>
</feature>
<evidence type="ECO:0000313" key="3">
    <source>
        <dbReference type="EMBL" id="KAB1199746.1"/>
    </source>
</evidence>
<evidence type="ECO:0000256" key="2">
    <source>
        <dbReference type="SAM" id="SignalP"/>
    </source>
</evidence>
<keyword evidence="2" id="KW-0732">Signal</keyword>
<keyword evidence="5" id="KW-1185">Reference proteome</keyword>
<reference evidence="4" key="3">
    <citation type="submission" date="2019-09" db="EMBL/GenBank/DDBJ databases">
        <authorList>
            <person name="Gao Z."/>
        </authorList>
    </citation>
    <scope>NUCLEOTIDE SEQUENCE</scope>
    <source>
        <tissue evidence="4">Leaves</tissue>
    </source>
</reference>
<comment type="caution">
    <text evidence="4">The sequence shown here is derived from an EMBL/GenBank/DDBJ whole genome shotgun (WGS) entry which is preliminary data.</text>
</comment>
<reference evidence="4" key="1">
    <citation type="submission" date="2018-07" db="EMBL/GenBank/DDBJ databases">
        <authorList>
            <person name="Gao Z.-S."/>
            <person name="Jia H.-M."/>
            <person name="Jia H.-J."/>
            <person name="Cai Q.-L."/>
            <person name="Wang Y."/>
            <person name="Zhao H.-B."/>
        </authorList>
    </citation>
    <scope>NUCLEOTIDE SEQUENCE</scope>
    <source>
        <tissue evidence="4">Leaves</tissue>
    </source>
</reference>
<dbReference type="EMBL" id="RXIC02000024">
    <property type="protein sequence ID" value="KAB1210369.1"/>
    <property type="molecule type" value="Genomic_DNA"/>
</dbReference>
<protein>
    <recommendedName>
        <fullName evidence="6">Fasciclin-like arabinogalactan protein 21</fullName>
    </recommendedName>
</protein>
<organism evidence="4 5">
    <name type="scientific">Morella rubra</name>
    <name type="common">Chinese bayberry</name>
    <dbReference type="NCBI Taxonomy" id="262757"/>
    <lineage>
        <taxon>Eukaryota</taxon>
        <taxon>Viridiplantae</taxon>
        <taxon>Streptophyta</taxon>
        <taxon>Embryophyta</taxon>
        <taxon>Tracheophyta</taxon>
        <taxon>Spermatophyta</taxon>
        <taxon>Magnoliopsida</taxon>
        <taxon>eudicotyledons</taxon>
        <taxon>Gunneridae</taxon>
        <taxon>Pentapetalae</taxon>
        <taxon>rosids</taxon>
        <taxon>fabids</taxon>
        <taxon>Fagales</taxon>
        <taxon>Myricaceae</taxon>
        <taxon>Morella</taxon>
    </lineage>
</organism>